<dbReference type="Pfam" id="PF00071">
    <property type="entry name" value="Ras"/>
    <property type="match status" value="1"/>
</dbReference>
<feature type="transmembrane region" description="Helical" evidence="1">
    <location>
        <begin position="273"/>
        <end position="293"/>
    </location>
</feature>
<evidence type="ECO:0000313" key="3">
    <source>
        <dbReference type="Proteomes" id="UP000054995"/>
    </source>
</evidence>
<dbReference type="InterPro" id="IPR027417">
    <property type="entry name" value="P-loop_NTPase"/>
</dbReference>
<keyword evidence="3" id="KW-1185">Reference proteome</keyword>
<name>A0A0V1FNI9_TRIPS</name>
<keyword evidence="1" id="KW-0812">Transmembrane</keyword>
<gene>
    <name evidence="2" type="primary">RABL3</name>
    <name evidence="2" type="ORF">T4D_8686</name>
</gene>
<feature type="transmembrane region" description="Helical" evidence="1">
    <location>
        <begin position="193"/>
        <end position="212"/>
    </location>
</feature>
<organism evidence="2 3">
    <name type="scientific">Trichinella pseudospiralis</name>
    <name type="common">Parasitic roundworm</name>
    <dbReference type="NCBI Taxonomy" id="6337"/>
    <lineage>
        <taxon>Eukaryota</taxon>
        <taxon>Metazoa</taxon>
        <taxon>Ecdysozoa</taxon>
        <taxon>Nematoda</taxon>
        <taxon>Enoplea</taxon>
        <taxon>Dorylaimia</taxon>
        <taxon>Trichinellida</taxon>
        <taxon>Trichinellidae</taxon>
        <taxon>Trichinella</taxon>
    </lineage>
</organism>
<feature type="transmembrane region" description="Helical" evidence="1">
    <location>
        <begin position="224"/>
        <end position="246"/>
    </location>
</feature>
<keyword evidence="1" id="KW-1133">Transmembrane helix</keyword>
<dbReference type="GO" id="GO:0003924">
    <property type="term" value="F:GTPase activity"/>
    <property type="evidence" value="ECO:0007669"/>
    <property type="project" value="InterPro"/>
</dbReference>
<evidence type="ECO:0000313" key="2">
    <source>
        <dbReference type="EMBL" id="KRY87311.1"/>
    </source>
</evidence>
<dbReference type="GO" id="GO:0005525">
    <property type="term" value="F:GTP binding"/>
    <property type="evidence" value="ECO:0007669"/>
    <property type="project" value="InterPro"/>
</dbReference>
<dbReference type="Gene3D" id="3.40.50.300">
    <property type="entry name" value="P-loop containing nucleotide triphosphate hydrolases"/>
    <property type="match status" value="1"/>
</dbReference>
<dbReference type="OrthoDB" id="5914890at2759"/>
<protein>
    <submittedName>
        <fullName evidence="2">Rab-like protein 3</fullName>
    </submittedName>
</protein>
<feature type="transmembrane region" description="Helical" evidence="1">
    <location>
        <begin position="167"/>
        <end position="187"/>
    </location>
</feature>
<keyword evidence="1" id="KW-0472">Membrane</keyword>
<feature type="transmembrane region" description="Helical" evidence="1">
    <location>
        <begin position="104"/>
        <end position="129"/>
    </location>
</feature>
<accession>A0A0V1FNI9</accession>
<sequence length="562" mass="66454">MHVRYILYVFRKPKYLKQKFQNNNCQITKHYSYCISLVNISRVEMSIIHQYMKHNKMKHNKMKQLTCCTELRAFYHKVLWMTNKTVYPGSFLLNELKPLDMHPILSTIFVLIGIISLICHGFVFCLLCAKRNFDYEQSMIFGYSINQILDAIRFTIRGLRYKVMNNWVYIPLVPVIECLTTNFELPLVSFNHFSKACITTVLTFSCLFMLFKQNSLQLQHFMKWIIVFLYIFCTLTTAGILIYIVLTKGDDKMMQICPHSELFPQSYRNLRTYFNSIFYNVDVVVIFFIILYSNVHRKAVQMEERIQYKERTHAIYRIIIFAITDILFHPKFLLIYIPLINLSHNVIYVLLLMESSPTADPPATLGCSVDVTLYQYAPSVEKQLYFIELWDISGSSCYEDIRKMFYYNVDGIVFVYSLADGKSSERAVNWIVEVLTRCEKISKQPILFDREQYAIEEKPLLVVGTNFDRKDDVLHHNIKQPVVSNFKSYFDSESETVLLNCRLRIMPRSISENQIHRFFDRVIEKKFRLQRLFLYSPIVGTPSTAKTLLKKHRPPAEIIYRR</sequence>
<dbReference type="SUPFAM" id="SSF52540">
    <property type="entry name" value="P-loop containing nucleoside triphosphate hydrolases"/>
    <property type="match status" value="1"/>
</dbReference>
<proteinExistence type="predicted"/>
<dbReference type="EMBL" id="JYDT01000058">
    <property type="protein sequence ID" value="KRY87311.1"/>
    <property type="molecule type" value="Genomic_DNA"/>
</dbReference>
<evidence type="ECO:0000256" key="1">
    <source>
        <dbReference type="SAM" id="Phobius"/>
    </source>
</evidence>
<reference evidence="2 3" key="1">
    <citation type="submission" date="2015-01" db="EMBL/GenBank/DDBJ databases">
        <title>Evolution of Trichinella species and genotypes.</title>
        <authorList>
            <person name="Korhonen P.K."/>
            <person name="Edoardo P."/>
            <person name="Giuseppe L.R."/>
            <person name="Gasser R.B."/>
        </authorList>
    </citation>
    <scope>NUCLEOTIDE SEQUENCE [LARGE SCALE GENOMIC DNA]</scope>
    <source>
        <strain evidence="2">ISS470</strain>
    </source>
</reference>
<comment type="caution">
    <text evidence="2">The sequence shown here is derived from an EMBL/GenBank/DDBJ whole genome shotgun (WGS) entry which is preliminary data.</text>
</comment>
<dbReference type="AlphaFoldDB" id="A0A0V1FNI9"/>
<feature type="transmembrane region" description="Helical" evidence="1">
    <location>
        <begin position="314"/>
        <end position="337"/>
    </location>
</feature>
<dbReference type="InterPro" id="IPR001806">
    <property type="entry name" value="Small_GTPase"/>
</dbReference>
<dbReference type="Proteomes" id="UP000054995">
    <property type="component" value="Unassembled WGS sequence"/>
</dbReference>